<dbReference type="Proteomes" id="UP000751190">
    <property type="component" value="Unassembled WGS sequence"/>
</dbReference>
<dbReference type="EMBL" id="JAGTXO010000001">
    <property type="protein sequence ID" value="KAG8470392.1"/>
    <property type="molecule type" value="Genomic_DNA"/>
</dbReference>
<accession>A0A8J6CCY9</accession>
<comment type="caution">
    <text evidence="1">The sequence shown here is derived from an EMBL/GenBank/DDBJ whole genome shotgun (WGS) entry which is preliminary data.</text>
</comment>
<evidence type="ECO:0000313" key="2">
    <source>
        <dbReference type="Proteomes" id="UP000751190"/>
    </source>
</evidence>
<dbReference type="InterPro" id="IPR008479">
    <property type="entry name" value="DUF760"/>
</dbReference>
<dbReference type="Pfam" id="PF05542">
    <property type="entry name" value="DUF760"/>
    <property type="match status" value="1"/>
</dbReference>
<proteinExistence type="predicted"/>
<organism evidence="1 2">
    <name type="scientific">Diacronema lutheri</name>
    <name type="common">Unicellular marine alga</name>
    <name type="synonym">Monochrysis lutheri</name>
    <dbReference type="NCBI Taxonomy" id="2081491"/>
    <lineage>
        <taxon>Eukaryota</taxon>
        <taxon>Haptista</taxon>
        <taxon>Haptophyta</taxon>
        <taxon>Pavlovophyceae</taxon>
        <taxon>Pavlovales</taxon>
        <taxon>Pavlovaceae</taxon>
        <taxon>Diacronema</taxon>
    </lineage>
</organism>
<protein>
    <submittedName>
        <fullName evidence="1">Uncharacterized protein</fullName>
    </submittedName>
</protein>
<reference evidence="1" key="1">
    <citation type="submission" date="2021-05" db="EMBL/GenBank/DDBJ databases">
        <title>The genome of the haptophyte Pavlova lutheri (Diacronema luteri, Pavlovales) - a model for lipid biosynthesis in eukaryotic algae.</title>
        <authorList>
            <person name="Hulatt C.J."/>
            <person name="Posewitz M.C."/>
        </authorList>
    </citation>
    <scope>NUCLEOTIDE SEQUENCE</scope>
    <source>
        <strain evidence="1">NIVA-4/92</strain>
    </source>
</reference>
<keyword evidence="2" id="KW-1185">Reference proteome</keyword>
<dbReference type="AlphaFoldDB" id="A0A8J6CCY9"/>
<evidence type="ECO:0000313" key="1">
    <source>
        <dbReference type="EMBL" id="KAG8470392.1"/>
    </source>
</evidence>
<dbReference type="PANTHER" id="PTHR33598">
    <property type="entry name" value="OS02G0833400 PROTEIN"/>
    <property type="match status" value="1"/>
</dbReference>
<sequence>MWRRCARTMCRATCASLVSWEEFRSILGGAQLQEVQPSKQLAASGPPVPSPAVSGTMTIELEGGGKMEVDAAKYLAELRESVRAMKAELAQASAARPGGAGSIGNYLAALPRDELQTLTGGMKPDVAGAMKQLVDHVVKGTFETEQIPPPGTVVAISRDALAQVCMWQLILGYRVRQAEAKGEAQQRLGF</sequence>
<dbReference type="PANTHER" id="PTHR33598:SF4">
    <property type="entry name" value="OS02G0833400 PROTEIN"/>
    <property type="match status" value="1"/>
</dbReference>
<dbReference type="OrthoDB" id="191686at2759"/>
<name>A0A8J6CCY9_DIALT</name>
<gene>
    <name evidence="1" type="ORF">KFE25_008813</name>
</gene>